<reference evidence="1" key="1">
    <citation type="submission" date="2024-09" db="EMBL/GenBank/DDBJ databases">
        <title>Black Yeasts Isolated from many extreme environments.</title>
        <authorList>
            <person name="Coleine C."/>
            <person name="Stajich J.E."/>
            <person name="Selbmann L."/>
        </authorList>
    </citation>
    <scope>NUCLEOTIDE SEQUENCE</scope>
    <source>
        <strain evidence="1">CCFEE 5737</strain>
    </source>
</reference>
<organism evidence="1 2">
    <name type="scientific">Coniosporium uncinatum</name>
    <dbReference type="NCBI Taxonomy" id="93489"/>
    <lineage>
        <taxon>Eukaryota</taxon>
        <taxon>Fungi</taxon>
        <taxon>Dikarya</taxon>
        <taxon>Ascomycota</taxon>
        <taxon>Pezizomycotina</taxon>
        <taxon>Dothideomycetes</taxon>
        <taxon>Dothideomycetes incertae sedis</taxon>
        <taxon>Coniosporium</taxon>
    </lineage>
</organism>
<gene>
    <name evidence="1" type="ORF">LTS18_001451</name>
</gene>
<dbReference type="EMBL" id="JAWDJW010005698">
    <property type="protein sequence ID" value="KAK3066856.1"/>
    <property type="molecule type" value="Genomic_DNA"/>
</dbReference>
<name>A0ACC3DEW5_9PEZI</name>
<protein>
    <submittedName>
        <fullName evidence="1">Uncharacterized protein</fullName>
    </submittedName>
</protein>
<accession>A0ACC3DEW5</accession>
<evidence type="ECO:0000313" key="1">
    <source>
        <dbReference type="EMBL" id="KAK3066856.1"/>
    </source>
</evidence>
<sequence length="322" mass="36613">QVYIEPAVVCEQLWMSAMEQAGLVPESQLAIERFTMLEYTNDPEWPEARIKQGFLKKEIKAKEENMVRACEWFLQIHGDPRGCLDALTNVCKAFLLTGRAGAAIELVRRLPFKTISLKETFDATGRAFNIMDADADEVSIEEPPAHNLRRSTRSGSQLPSSQQQSRPSATTASQQHHDRFVAAFKLQSRLYHEMTQLADTLDAINEWQVVEYAIRETGSTEFMPRNFKQQVLDKFSAVKYHVGQLLSSDFLTHVQNEKDAKQFEAIRAAYLPEIMVAYNSIIYVAGSFTDRERLLQSLELANTIAKEQNKGVQDLFVKTGRM</sequence>
<keyword evidence="2" id="KW-1185">Reference proteome</keyword>
<comment type="caution">
    <text evidence="1">The sequence shown here is derived from an EMBL/GenBank/DDBJ whole genome shotgun (WGS) entry which is preliminary data.</text>
</comment>
<proteinExistence type="predicted"/>
<evidence type="ECO:0000313" key="2">
    <source>
        <dbReference type="Proteomes" id="UP001186974"/>
    </source>
</evidence>
<feature type="non-terminal residue" evidence="1">
    <location>
        <position position="1"/>
    </location>
</feature>
<dbReference type="Proteomes" id="UP001186974">
    <property type="component" value="Unassembled WGS sequence"/>
</dbReference>
<feature type="non-terminal residue" evidence="1">
    <location>
        <position position="322"/>
    </location>
</feature>